<feature type="domain" description="Glycosyltransferase subfamily 4-like N-terminal" evidence="3">
    <location>
        <begin position="68"/>
        <end position="162"/>
    </location>
</feature>
<proteinExistence type="predicted"/>
<dbReference type="CDD" id="cd03809">
    <property type="entry name" value="GT4_MtfB-like"/>
    <property type="match status" value="1"/>
</dbReference>
<evidence type="ECO:0000259" key="3">
    <source>
        <dbReference type="Pfam" id="PF13439"/>
    </source>
</evidence>
<dbReference type="GO" id="GO:0009103">
    <property type="term" value="P:lipopolysaccharide biosynthetic process"/>
    <property type="evidence" value="ECO:0007669"/>
    <property type="project" value="TreeGrafter"/>
</dbReference>
<dbReference type="SUPFAM" id="SSF53756">
    <property type="entry name" value="UDP-Glycosyltransferase/glycogen phosphorylase"/>
    <property type="match status" value="1"/>
</dbReference>
<dbReference type="InterPro" id="IPR028098">
    <property type="entry name" value="Glyco_trans_4-like_N"/>
</dbReference>
<keyword evidence="4" id="KW-0328">Glycosyltransferase</keyword>
<organism evidence="4 5">
    <name type="scientific">Pseudovibrio denitrificans</name>
    <dbReference type="NCBI Taxonomy" id="258256"/>
    <lineage>
        <taxon>Bacteria</taxon>
        <taxon>Pseudomonadati</taxon>
        <taxon>Pseudomonadota</taxon>
        <taxon>Alphaproteobacteria</taxon>
        <taxon>Hyphomicrobiales</taxon>
        <taxon>Stappiaceae</taxon>
        <taxon>Pseudovibrio</taxon>
    </lineage>
</organism>
<keyword evidence="1 4" id="KW-0808">Transferase</keyword>
<name>A0A1I7CMP5_9HYPH</name>
<reference evidence="5" key="1">
    <citation type="submission" date="2016-10" db="EMBL/GenBank/DDBJ databases">
        <authorList>
            <person name="Varghese N."/>
            <person name="Submissions S."/>
        </authorList>
    </citation>
    <scope>NUCLEOTIDE SEQUENCE [LARGE SCALE GENOMIC DNA]</scope>
    <source>
        <strain evidence="5">DSM 17465</strain>
    </source>
</reference>
<dbReference type="GO" id="GO:0016757">
    <property type="term" value="F:glycosyltransferase activity"/>
    <property type="evidence" value="ECO:0007669"/>
    <property type="project" value="UniProtKB-KW"/>
</dbReference>
<dbReference type="PANTHER" id="PTHR46401:SF2">
    <property type="entry name" value="GLYCOSYLTRANSFERASE WBBK-RELATED"/>
    <property type="match status" value="1"/>
</dbReference>
<dbReference type="PANTHER" id="PTHR46401">
    <property type="entry name" value="GLYCOSYLTRANSFERASE WBBK-RELATED"/>
    <property type="match status" value="1"/>
</dbReference>
<keyword evidence="5" id="KW-1185">Reference proteome</keyword>
<evidence type="ECO:0000256" key="1">
    <source>
        <dbReference type="ARBA" id="ARBA00022679"/>
    </source>
</evidence>
<evidence type="ECO:0000259" key="2">
    <source>
        <dbReference type="Pfam" id="PF00534"/>
    </source>
</evidence>
<gene>
    <name evidence="4" type="ORF">SAMN05444141_106160</name>
</gene>
<evidence type="ECO:0000313" key="4">
    <source>
        <dbReference type="EMBL" id="SFU00702.1"/>
    </source>
</evidence>
<dbReference type="RefSeq" id="WP_083417135.1">
    <property type="nucleotide sequence ID" value="NZ_FPBD01000006.1"/>
</dbReference>
<evidence type="ECO:0000313" key="5">
    <source>
        <dbReference type="Proteomes" id="UP000183371"/>
    </source>
</evidence>
<dbReference type="Pfam" id="PF13439">
    <property type="entry name" value="Glyco_transf_4"/>
    <property type="match status" value="1"/>
</dbReference>
<sequence length="356" mass="40248">MILLDNIIFELQRFGGISKYWAKTIERVDVSSLNISFLESERASQNFFRSGLQLIHPQQAEDGGQVMRRLTRSKQHCDIFHSSYYRTSRNARANVVTIHDFMNEKYPTSLRDKALAYLKKQACHRADAIVVVSEQTRRDLLEAYPFVDPGCVHVTYNGVDEEFYPESLTSSFEVGENTFNPREYFLYVGTRGFCKNFPFVLRFMKEAKAEGLIAPLILVGGEPLSPSEWAEIEACGLSIKSVQHLTGISNDVLRRLYSNCLALLIPSIYEGFGLPAAEAARCGALVLSARGSALDEIVGETEYAFELSLKGEASRVLRLGLHNANAEQERKRLQVRSLMFDWDASTTKLMEIYNDL</sequence>
<dbReference type="AlphaFoldDB" id="A0A1I7CMP5"/>
<feature type="domain" description="Glycosyl transferase family 1" evidence="2">
    <location>
        <begin position="180"/>
        <end position="306"/>
    </location>
</feature>
<dbReference type="Gene3D" id="3.40.50.2000">
    <property type="entry name" value="Glycogen Phosphorylase B"/>
    <property type="match status" value="2"/>
</dbReference>
<dbReference type="EMBL" id="FPBD01000006">
    <property type="protein sequence ID" value="SFU00702.1"/>
    <property type="molecule type" value="Genomic_DNA"/>
</dbReference>
<protein>
    <submittedName>
        <fullName evidence="4">Mannosyltransferase</fullName>
    </submittedName>
</protein>
<dbReference type="Proteomes" id="UP000183371">
    <property type="component" value="Unassembled WGS sequence"/>
</dbReference>
<dbReference type="Pfam" id="PF00534">
    <property type="entry name" value="Glycos_transf_1"/>
    <property type="match status" value="1"/>
</dbReference>
<accession>A0A1I7CMP5</accession>
<dbReference type="InterPro" id="IPR001296">
    <property type="entry name" value="Glyco_trans_1"/>
</dbReference>